<proteinExistence type="predicted"/>
<sequence length="305" mass="35739">MFTSLRKKYPGAIIQHHYPASIESTKVWFTNEQENEYIGIDQSEISQPELDLLYCLFKEITPSAGIVNDSPGSAEWYNYLLENGPVPTMNDGEFRIIQFRLKEDRDQLQLREAFQHLLPHGTILVFLAERMGLLIEKKHEWNMDAEQLLSISHVIESDFFVTPSFYIGQFHETDSHLPAFFAHERELFSFSRTIHKQAFIQSAVTVLPEFALYHFPHEWEEHFFKKVADFFSEDPEQIHTIRAFLENQSNISQTAKTLFMHRNSVQYRIDKFIEKTNIDIKSFQGGILAYFACLSYQSDNLPNNR</sequence>
<comment type="caution">
    <text evidence="2">The sequence shown here is derived from an EMBL/GenBank/DDBJ whole genome shotgun (WGS) entry which is preliminary data.</text>
</comment>
<evidence type="ECO:0000313" key="3">
    <source>
        <dbReference type="Proteomes" id="UP000050398"/>
    </source>
</evidence>
<name>A0A0P6WU78_9BACI</name>
<evidence type="ECO:0000259" key="1">
    <source>
        <dbReference type="Pfam" id="PF13556"/>
    </source>
</evidence>
<dbReference type="PANTHER" id="PTHR33744">
    <property type="entry name" value="CARBOHYDRATE DIACID REGULATOR"/>
    <property type="match status" value="1"/>
</dbReference>
<dbReference type="Pfam" id="PF13556">
    <property type="entry name" value="HTH_30"/>
    <property type="match status" value="1"/>
</dbReference>
<dbReference type="PANTHER" id="PTHR33744:SF15">
    <property type="entry name" value="CARBOHYDRATE DIACID REGULATOR"/>
    <property type="match status" value="1"/>
</dbReference>
<dbReference type="AlphaFoldDB" id="A0A0P6WU78"/>
<feature type="domain" description="PucR C-terminal helix-turn-helix" evidence="1">
    <location>
        <begin position="238"/>
        <end position="293"/>
    </location>
</feature>
<dbReference type="InterPro" id="IPR051448">
    <property type="entry name" value="CdaR-like_regulators"/>
</dbReference>
<dbReference type="EMBL" id="LIXZ01000001">
    <property type="protein sequence ID" value="KPL61551.1"/>
    <property type="molecule type" value="Genomic_DNA"/>
</dbReference>
<accession>A0A0P6WU78</accession>
<dbReference type="Gene3D" id="1.10.10.2840">
    <property type="entry name" value="PucR C-terminal helix-turn-helix domain"/>
    <property type="match status" value="1"/>
</dbReference>
<reference evidence="2 3" key="1">
    <citation type="submission" date="2015-08" db="EMBL/GenBank/DDBJ databases">
        <title>Draft Genome Sequence of Bacillus vietnamensis UCD-SED5.</title>
        <authorList>
            <person name="Lee R.D."/>
            <person name="Jospin G."/>
            <person name="Lang J.M."/>
            <person name="Coil D.A."/>
            <person name="Eisen J.A."/>
        </authorList>
    </citation>
    <scope>NUCLEOTIDE SEQUENCE [LARGE SCALE GENOMIC DNA]</scope>
    <source>
        <strain evidence="2 3">UCD-SED5</strain>
    </source>
</reference>
<gene>
    <name evidence="2" type="ORF">AM506_02695</name>
</gene>
<dbReference type="InterPro" id="IPR025736">
    <property type="entry name" value="PucR_C-HTH_dom"/>
</dbReference>
<dbReference type="RefSeq" id="WP_060670524.1">
    <property type="nucleotide sequence ID" value="NZ_LIXZ01000001.1"/>
</dbReference>
<organism evidence="2 3">
    <name type="scientific">Rossellomorea vietnamensis</name>
    <dbReference type="NCBI Taxonomy" id="218284"/>
    <lineage>
        <taxon>Bacteria</taxon>
        <taxon>Bacillati</taxon>
        <taxon>Bacillota</taxon>
        <taxon>Bacilli</taxon>
        <taxon>Bacillales</taxon>
        <taxon>Bacillaceae</taxon>
        <taxon>Rossellomorea</taxon>
    </lineage>
</organism>
<protein>
    <recommendedName>
        <fullName evidence="1">PucR C-terminal helix-turn-helix domain-containing protein</fullName>
    </recommendedName>
</protein>
<dbReference type="PATRIC" id="fig|218284.4.peg.570"/>
<dbReference type="OrthoDB" id="9792148at2"/>
<dbReference type="InterPro" id="IPR009057">
    <property type="entry name" value="Homeodomain-like_sf"/>
</dbReference>
<dbReference type="InterPro" id="IPR042070">
    <property type="entry name" value="PucR_C-HTH_sf"/>
</dbReference>
<evidence type="ECO:0000313" key="2">
    <source>
        <dbReference type="EMBL" id="KPL61551.1"/>
    </source>
</evidence>
<dbReference type="SUPFAM" id="SSF46689">
    <property type="entry name" value="Homeodomain-like"/>
    <property type="match status" value="1"/>
</dbReference>
<dbReference type="Proteomes" id="UP000050398">
    <property type="component" value="Unassembled WGS sequence"/>
</dbReference>